<dbReference type="SUPFAM" id="SSF47473">
    <property type="entry name" value="EF-hand"/>
    <property type="match status" value="1"/>
</dbReference>
<organism evidence="1 2">
    <name type="scientific">Macrostomum lignano</name>
    <dbReference type="NCBI Taxonomy" id="282301"/>
    <lineage>
        <taxon>Eukaryota</taxon>
        <taxon>Metazoa</taxon>
        <taxon>Spiralia</taxon>
        <taxon>Lophotrochozoa</taxon>
        <taxon>Platyhelminthes</taxon>
        <taxon>Rhabditophora</taxon>
        <taxon>Macrostomorpha</taxon>
        <taxon>Macrostomida</taxon>
        <taxon>Macrostomidae</taxon>
        <taxon>Macrostomum</taxon>
    </lineage>
</organism>
<dbReference type="PROSITE" id="PS00018">
    <property type="entry name" value="EF_HAND_1"/>
    <property type="match status" value="1"/>
</dbReference>
<dbReference type="WBParaSite" id="maker-uti_cns_0047089-snap-gene-0.7-mRNA-1">
    <property type="protein sequence ID" value="maker-uti_cns_0047089-snap-gene-0.7-mRNA-1"/>
    <property type="gene ID" value="maker-uti_cns_0047089-snap-gene-0.7"/>
</dbReference>
<dbReference type="AlphaFoldDB" id="A0A1I8JCN4"/>
<dbReference type="GO" id="GO:0005509">
    <property type="term" value="F:calcium ion binding"/>
    <property type="evidence" value="ECO:0007669"/>
    <property type="project" value="InterPro"/>
</dbReference>
<protein>
    <submittedName>
        <fullName evidence="2">EF-hand domain-containing protein</fullName>
    </submittedName>
</protein>
<accession>A0A1I8JCN4</accession>
<proteinExistence type="predicted"/>
<dbReference type="PROSITE" id="PS50222">
    <property type="entry name" value="EF_HAND_2"/>
    <property type="match status" value="1"/>
</dbReference>
<dbReference type="InterPro" id="IPR011992">
    <property type="entry name" value="EF-hand-dom_pair"/>
</dbReference>
<dbReference type="InterPro" id="IPR002048">
    <property type="entry name" value="EF_hand_dom"/>
</dbReference>
<keyword evidence="1" id="KW-1185">Reference proteome</keyword>
<dbReference type="Proteomes" id="UP000095280">
    <property type="component" value="Unplaced"/>
</dbReference>
<evidence type="ECO:0000313" key="2">
    <source>
        <dbReference type="WBParaSite" id="maker-uti_cns_0047089-snap-gene-0.7-mRNA-1"/>
    </source>
</evidence>
<sequence length="256" mass="28769">MLKDIIQLIAASPANPLLPNAESLLLGQDRRQFSVIFDQLDADKDKKLNAAELRSLFSLLFGDPVSTEHLLHFENRYLLQYGEDGGLSKAKFFAILEDYDESYGYNVGDDIFEFYNHFVQEESGRISPRVLCQAISVMLPQACRRDMSFLLARLTNASKTGSEINYETFRNVITDLFSINMQLLARSSASSSTDEGSSVKHPLYQEMLAQRVASFQADRRDAGSLRCLLEKVAEELMAMSNEEDPYNARGGSGRQP</sequence>
<reference evidence="2" key="1">
    <citation type="submission" date="2016-11" db="UniProtKB">
        <authorList>
            <consortium name="WormBaseParasite"/>
        </authorList>
    </citation>
    <scope>IDENTIFICATION</scope>
</reference>
<dbReference type="Gene3D" id="1.10.238.10">
    <property type="entry name" value="EF-hand"/>
    <property type="match status" value="1"/>
</dbReference>
<name>A0A1I8JCN4_9PLAT</name>
<dbReference type="InterPro" id="IPR018247">
    <property type="entry name" value="EF_Hand_1_Ca_BS"/>
</dbReference>
<evidence type="ECO:0000313" key="1">
    <source>
        <dbReference type="Proteomes" id="UP000095280"/>
    </source>
</evidence>